<comment type="caution">
    <text evidence="4">The sequence shown here is derived from an EMBL/GenBank/DDBJ whole genome shotgun (WGS) entry which is preliminary data.</text>
</comment>
<feature type="region of interest" description="Disordered" evidence="2">
    <location>
        <begin position="180"/>
        <end position="202"/>
    </location>
</feature>
<sequence length="254" mass="28296">MFRSVLVEALIRVDAPLLAHCLDDALLHACKQRFCSRILPGLGICLTVLRISKLLSGPGKQLPLEVCPGEATGGGLRARVQAELLVWSPLPHEIAFAQVRSCSRFGVRLSILNGFDYVFVPPGNMPEPCTHLEEKRCWSWRFEENDFIIREGDWVRVLIDHVEYATDNAFESVLDRRSGSGPPLHILPPPAPIGRSTPETDSELGAALSNGTFLVQPTPLETEPVEFWESPHVLPMRVWARMDADGLGPIDWWC</sequence>
<feature type="domain" description="RNA polymerase III subunit Rpc25" evidence="3">
    <location>
        <begin position="93"/>
        <end position="167"/>
    </location>
</feature>
<accession>A0A7J7INF2</accession>
<comment type="similarity">
    <text evidence="1">Belongs to the eukaryotic RPB7/RPC8 RNA polymerase subunit family.</text>
</comment>
<dbReference type="Gene3D" id="2.40.50.140">
    <property type="entry name" value="Nucleic acid-binding proteins"/>
    <property type="match status" value="1"/>
</dbReference>
<protein>
    <submittedName>
        <fullName evidence="4">DNA-directed RNA polymerase III subunit RPC8</fullName>
    </submittedName>
</protein>
<evidence type="ECO:0000256" key="1">
    <source>
        <dbReference type="ARBA" id="ARBA00009307"/>
    </source>
</evidence>
<dbReference type="InterPro" id="IPR045113">
    <property type="entry name" value="Rpb7-like"/>
</dbReference>
<dbReference type="Pfam" id="PF08292">
    <property type="entry name" value="RNA_pol_Rbc25"/>
    <property type="match status" value="1"/>
</dbReference>
<organism evidence="4 5">
    <name type="scientific">Cyanidiococcus yangmingshanensis</name>
    <dbReference type="NCBI Taxonomy" id="2690220"/>
    <lineage>
        <taxon>Eukaryota</taxon>
        <taxon>Rhodophyta</taxon>
        <taxon>Bangiophyceae</taxon>
        <taxon>Cyanidiales</taxon>
        <taxon>Cyanidiaceae</taxon>
        <taxon>Cyanidiococcus</taxon>
    </lineage>
</organism>
<reference evidence="4 5" key="1">
    <citation type="journal article" date="2020" name="J. Phycol.">
        <title>Comparative genome analysis reveals Cyanidiococcus gen. nov., a new extremophilic red algal genus sister to Cyanidioschyzon (Cyanidioschyzonaceae, Rhodophyta).</title>
        <authorList>
            <person name="Liu S.-L."/>
            <person name="Chiang Y.-R."/>
            <person name="Yoon H.S."/>
            <person name="Fu H.-Y."/>
        </authorList>
    </citation>
    <scope>NUCLEOTIDE SEQUENCE [LARGE SCALE GENOMIC DNA]</scope>
    <source>
        <strain evidence="4 5">THAL066</strain>
    </source>
</reference>
<dbReference type="GO" id="GO:0005666">
    <property type="term" value="C:RNA polymerase III complex"/>
    <property type="evidence" value="ECO:0007669"/>
    <property type="project" value="TreeGrafter"/>
</dbReference>
<dbReference type="PANTHER" id="PTHR12709">
    <property type="entry name" value="DNA-DIRECTED RNA POLYMERASE II, III"/>
    <property type="match status" value="1"/>
</dbReference>
<dbReference type="GO" id="GO:0006384">
    <property type="term" value="P:transcription initiation at RNA polymerase III promoter"/>
    <property type="evidence" value="ECO:0007669"/>
    <property type="project" value="TreeGrafter"/>
</dbReference>
<dbReference type="PANTHER" id="PTHR12709:SF1">
    <property type="entry name" value="DNA-DIRECTED RNA POLYMERASE III SUBUNIT RPC8"/>
    <property type="match status" value="1"/>
</dbReference>
<keyword evidence="4" id="KW-0240">DNA-directed RNA polymerase</keyword>
<dbReference type="InterPro" id="IPR013238">
    <property type="entry name" value="RNA_pol_III_Rbc25"/>
</dbReference>
<evidence type="ECO:0000313" key="4">
    <source>
        <dbReference type="EMBL" id="KAF6004250.1"/>
    </source>
</evidence>
<evidence type="ECO:0000313" key="5">
    <source>
        <dbReference type="Proteomes" id="UP000530660"/>
    </source>
</evidence>
<dbReference type="SUPFAM" id="SSF50249">
    <property type="entry name" value="Nucleic acid-binding proteins"/>
    <property type="match status" value="1"/>
</dbReference>
<keyword evidence="4" id="KW-0804">Transcription</keyword>
<proteinExistence type="inferred from homology"/>
<dbReference type="Proteomes" id="UP000530660">
    <property type="component" value="Unassembled WGS sequence"/>
</dbReference>
<dbReference type="InterPro" id="IPR012340">
    <property type="entry name" value="NA-bd_OB-fold"/>
</dbReference>
<dbReference type="OrthoDB" id="10256606at2759"/>
<gene>
    <name evidence="4" type="primary">POLR3H</name>
    <name evidence="4" type="ORF">F1559_004325</name>
</gene>
<keyword evidence="5" id="KW-1185">Reference proteome</keyword>
<dbReference type="EMBL" id="VWRR01000004">
    <property type="protein sequence ID" value="KAF6004250.1"/>
    <property type="molecule type" value="Genomic_DNA"/>
</dbReference>
<evidence type="ECO:0000256" key="2">
    <source>
        <dbReference type="SAM" id="MobiDB-lite"/>
    </source>
</evidence>
<evidence type="ECO:0000259" key="3">
    <source>
        <dbReference type="Pfam" id="PF08292"/>
    </source>
</evidence>
<name>A0A7J7INF2_9RHOD</name>
<dbReference type="AlphaFoldDB" id="A0A7J7INF2"/>